<dbReference type="InterPro" id="IPR044068">
    <property type="entry name" value="CB"/>
</dbReference>
<accession>A0A317DJ23</accession>
<dbReference type="Proteomes" id="UP000246050">
    <property type="component" value="Unassembled WGS sequence"/>
</dbReference>
<dbReference type="Gene3D" id="1.10.443.10">
    <property type="entry name" value="Intergrase catalytic core"/>
    <property type="match status" value="1"/>
</dbReference>
<dbReference type="PROSITE" id="PS51898">
    <property type="entry name" value="TYR_RECOMBINASE"/>
    <property type="match status" value="1"/>
</dbReference>
<dbReference type="GO" id="GO:0006310">
    <property type="term" value="P:DNA recombination"/>
    <property type="evidence" value="ECO:0007669"/>
    <property type="project" value="UniProtKB-KW"/>
</dbReference>
<comment type="caution">
    <text evidence="7">The sequence shown here is derived from an EMBL/GenBank/DDBJ whole genome shotgun (WGS) entry which is preliminary data.</text>
</comment>
<reference evidence="7 8" key="1">
    <citation type="submission" date="2018-05" db="EMBL/GenBank/DDBJ databases">
        <title>Micromonosporas from Atacama Desert.</title>
        <authorList>
            <person name="Carro L."/>
            <person name="Golinska P."/>
            <person name="Klenk H.-P."/>
            <person name="Goodfellow M."/>
        </authorList>
    </citation>
    <scope>NUCLEOTIDE SEQUENCE [LARGE SCALE GENOMIC DNA]</scope>
    <source>
        <strain evidence="7 8">4G51</strain>
    </source>
</reference>
<protein>
    <submittedName>
        <fullName evidence="7">Site-specific integrase</fullName>
    </submittedName>
</protein>
<evidence type="ECO:0000259" key="5">
    <source>
        <dbReference type="PROSITE" id="PS51898"/>
    </source>
</evidence>
<dbReference type="GO" id="GO:0015074">
    <property type="term" value="P:DNA integration"/>
    <property type="evidence" value="ECO:0007669"/>
    <property type="project" value="UniProtKB-KW"/>
</dbReference>
<keyword evidence="2 4" id="KW-0238">DNA-binding</keyword>
<dbReference type="CDD" id="cd01189">
    <property type="entry name" value="INT_ICEBs1_C_like"/>
    <property type="match status" value="1"/>
</dbReference>
<dbReference type="PANTHER" id="PTHR30349">
    <property type="entry name" value="PHAGE INTEGRASE-RELATED"/>
    <property type="match status" value="1"/>
</dbReference>
<dbReference type="GO" id="GO:0003677">
    <property type="term" value="F:DNA binding"/>
    <property type="evidence" value="ECO:0007669"/>
    <property type="project" value="UniProtKB-UniRule"/>
</dbReference>
<keyword evidence="1" id="KW-0229">DNA integration</keyword>
<keyword evidence="3" id="KW-0233">DNA recombination</keyword>
<dbReference type="EMBL" id="QGKS01000282">
    <property type="protein sequence ID" value="PWR12813.1"/>
    <property type="molecule type" value="Genomic_DNA"/>
</dbReference>
<evidence type="ECO:0000313" key="7">
    <source>
        <dbReference type="EMBL" id="PWR12813.1"/>
    </source>
</evidence>
<dbReference type="Gene3D" id="1.10.150.130">
    <property type="match status" value="1"/>
</dbReference>
<evidence type="ECO:0000256" key="2">
    <source>
        <dbReference type="ARBA" id="ARBA00023125"/>
    </source>
</evidence>
<name>A0A317DJ23_9ACTN</name>
<organism evidence="7 8">
    <name type="scientific">Micromonospora sicca</name>
    <dbReference type="NCBI Taxonomy" id="2202420"/>
    <lineage>
        <taxon>Bacteria</taxon>
        <taxon>Bacillati</taxon>
        <taxon>Actinomycetota</taxon>
        <taxon>Actinomycetes</taxon>
        <taxon>Micromonosporales</taxon>
        <taxon>Micromonosporaceae</taxon>
        <taxon>Micromonospora</taxon>
    </lineage>
</organism>
<evidence type="ECO:0000256" key="3">
    <source>
        <dbReference type="ARBA" id="ARBA00023172"/>
    </source>
</evidence>
<dbReference type="InterPro" id="IPR050090">
    <property type="entry name" value="Tyrosine_recombinase_XerCD"/>
</dbReference>
<sequence length="485" mass="53842">MADGSVGKRCGCVQDGKRLGAKCPKLRRGGGWNPHHGNWGYQLELPLDATGKRRQLRRTGFDTRDAAVAERDHARALLDLACRDKTLTRQVADLLHTCKRGEPLPERDAVARRIRAGVPANVATTVGDYLTDWITSRTRLSPATLRSYQDHIRMYWIPNIGRIPLQDLTATHIQAVFTLIDTRNNEITAARASTDLEVRDSVKGVRTVGPASQQRILATLRAALNDAIRKHRRLIDHNPAEHVDLPSGASPKPRLWTGTAVNRWRKSGARPSPVMVWTPAHAGAFLDYAETHDIVLYALLLLATHRGLRRGELCGLRDYDVDLDAAAITITEQRTSVGYKPITKPVKSRAGERVVPLAEDTVAVLRAYRARRNGWKLVSGSDWPDTGLFFVRPDGKPWHPEAISQRFDNLVAASGLPPVRFHDLRHIAATLMLAAGASIKEIQDTLGHASYTMTADIYTSVLEELKRTTAEATTKLIPRRPHRVA</sequence>
<dbReference type="InterPro" id="IPR004107">
    <property type="entry name" value="Integrase_SAM-like_N"/>
</dbReference>
<dbReference type="Pfam" id="PF00589">
    <property type="entry name" value="Phage_integrase"/>
    <property type="match status" value="1"/>
</dbReference>
<dbReference type="Pfam" id="PF14659">
    <property type="entry name" value="Phage_int_SAM_3"/>
    <property type="match status" value="1"/>
</dbReference>
<proteinExistence type="predicted"/>
<evidence type="ECO:0000259" key="6">
    <source>
        <dbReference type="PROSITE" id="PS51900"/>
    </source>
</evidence>
<dbReference type="InterPro" id="IPR013762">
    <property type="entry name" value="Integrase-like_cat_sf"/>
</dbReference>
<dbReference type="InterPro" id="IPR011010">
    <property type="entry name" value="DNA_brk_join_enz"/>
</dbReference>
<evidence type="ECO:0000313" key="8">
    <source>
        <dbReference type="Proteomes" id="UP000246050"/>
    </source>
</evidence>
<dbReference type="InterPro" id="IPR010998">
    <property type="entry name" value="Integrase_recombinase_N"/>
</dbReference>
<dbReference type="RefSeq" id="WP_109803571.1">
    <property type="nucleotide sequence ID" value="NZ_QGKS01000282.1"/>
</dbReference>
<dbReference type="OrthoDB" id="9805859at2"/>
<dbReference type="SUPFAM" id="SSF56349">
    <property type="entry name" value="DNA breaking-rejoining enzymes"/>
    <property type="match status" value="1"/>
</dbReference>
<dbReference type="AlphaFoldDB" id="A0A317DJ23"/>
<feature type="domain" description="Tyr recombinase" evidence="5">
    <location>
        <begin position="272"/>
        <end position="471"/>
    </location>
</feature>
<dbReference type="PANTHER" id="PTHR30349:SF91">
    <property type="entry name" value="INTA PROTEIN"/>
    <property type="match status" value="1"/>
</dbReference>
<gene>
    <name evidence="7" type="ORF">DKT69_22960</name>
</gene>
<feature type="domain" description="Core-binding (CB)" evidence="6">
    <location>
        <begin position="124"/>
        <end position="228"/>
    </location>
</feature>
<dbReference type="InterPro" id="IPR002104">
    <property type="entry name" value="Integrase_catalytic"/>
</dbReference>
<evidence type="ECO:0000256" key="1">
    <source>
        <dbReference type="ARBA" id="ARBA00022908"/>
    </source>
</evidence>
<evidence type="ECO:0000256" key="4">
    <source>
        <dbReference type="PROSITE-ProRule" id="PRU01248"/>
    </source>
</evidence>
<dbReference type="PROSITE" id="PS51900">
    <property type="entry name" value="CB"/>
    <property type="match status" value="1"/>
</dbReference>